<comment type="similarity">
    <text evidence="10">Belongs to the peroxiredoxin family. BCP/PrxQ subfamily.</text>
</comment>
<evidence type="ECO:0000256" key="8">
    <source>
        <dbReference type="ARBA" id="ARBA00023284"/>
    </source>
</evidence>
<dbReference type="Pfam" id="PF00578">
    <property type="entry name" value="AhpC-TSA"/>
    <property type="match status" value="1"/>
</dbReference>
<dbReference type="InterPro" id="IPR024706">
    <property type="entry name" value="Peroxiredoxin_AhpC-typ"/>
</dbReference>
<dbReference type="EMBL" id="FNQN01000002">
    <property type="protein sequence ID" value="SEA00047.1"/>
    <property type="molecule type" value="Genomic_DNA"/>
</dbReference>
<dbReference type="PANTHER" id="PTHR42801:SF4">
    <property type="entry name" value="AHPC_TSA FAMILY PROTEIN"/>
    <property type="match status" value="1"/>
</dbReference>
<evidence type="ECO:0000256" key="12">
    <source>
        <dbReference type="ARBA" id="ARBA00049091"/>
    </source>
</evidence>
<keyword evidence="4" id="KW-0575">Peroxidase</keyword>
<keyword evidence="6" id="KW-0560">Oxidoreductase</keyword>
<evidence type="ECO:0000256" key="6">
    <source>
        <dbReference type="ARBA" id="ARBA00023002"/>
    </source>
</evidence>
<evidence type="ECO:0000256" key="3">
    <source>
        <dbReference type="ARBA" id="ARBA00013017"/>
    </source>
</evidence>
<evidence type="ECO:0000256" key="1">
    <source>
        <dbReference type="ARBA" id="ARBA00003330"/>
    </source>
</evidence>
<feature type="active site" description="Cysteine sulfenic acid (-SOH) intermediate; for peroxidase activity" evidence="13">
    <location>
        <position position="45"/>
    </location>
</feature>
<dbReference type="STRING" id="37625.SAMN05660420_01020"/>
<dbReference type="InterPro" id="IPR036249">
    <property type="entry name" value="Thioredoxin-like_sf"/>
</dbReference>
<dbReference type="PROSITE" id="PS51352">
    <property type="entry name" value="THIOREDOXIN_2"/>
    <property type="match status" value="1"/>
</dbReference>
<dbReference type="InterPro" id="IPR000866">
    <property type="entry name" value="AhpC/TSA"/>
</dbReference>
<name>A0A1H3XKU3_9BACT</name>
<dbReference type="GO" id="GO:0008379">
    <property type="term" value="F:thioredoxin peroxidase activity"/>
    <property type="evidence" value="ECO:0007669"/>
    <property type="project" value="TreeGrafter"/>
</dbReference>
<comment type="catalytic activity">
    <reaction evidence="12">
        <text>a hydroperoxide + [thioredoxin]-dithiol = an alcohol + [thioredoxin]-disulfide + H2O</text>
        <dbReference type="Rhea" id="RHEA:62620"/>
        <dbReference type="Rhea" id="RHEA-COMP:10698"/>
        <dbReference type="Rhea" id="RHEA-COMP:10700"/>
        <dbReference type="ChEBI" id="CHEBI:15377"/>
        <dbReference type="ChEBI" id="CHEBI:29950"/>
        <dbReference type="ChEBI" id="CHEBI:30879"/>
        <dbReference type="ChEBI" id="CHEBI:35924"/>
        <dbReference type="ChEBI" id="CHEBI:50058"/>
        <dbReference type="EC" id="1.11.1.24"/>
    </reaction>
</comment>
<keyword evidence="5" id="KW-0049">Antioxidant</keyword>
<dbReference type="GO" id="GO:0005737">
    <property type="term" value="C:cytoplasm"/>
    <property type="evidence" value="ECO:0007669"/>
    <property type="project" value="TreeGrafter"/>
</dbReference>
<evidence type="ECO:0000313" key="16">
    <source>
        <dbReference type="Proteomes" id="UP000199409"/>
    </source>
</evidence>
<dbReference type="InterPro" id="IPR013766">
    <property type="entry name" value="Thioredoxin_domain"/>
</dbReference>
<comment type="subunit">
    <text evidence="2">Monomer.</text>
</comment>
<evidence type="ECO:0000313" key="15">
    <source>
        <dbReference type="EMBL" id="SEA00047.1"/>
    </source>
</evidence>
<dbReference type="GO" id="GO:0045454">
    <property type="term" value="P:cell redox homeostasis"/>
    <property type="evidence" value="ECO:0007669"/>
    <property type="project" value="TreeGrafter"/>
</dbReference>
<organism evidence="15 16">
    <name type="scientific">Desulfuromusa kysingii</name>
    <dbReference type="NCBI Taxonomy" id="37625"/>
    <lineage>
        <taxon>Bacteria</taxon>
        <taxon>Pseudomonadati</taxon>
        <taxon>Thermodesulfobacteriota</taxon>
        <taxon>Desulfuromonadia</taxon>
        <taxon>Desulfuromonadales</taxon>
        <taxon>Geopsychrobacteraceae</taxon>
        <taxon>Desulfuromusa</taxon>
    </lineage>
</organism>
<evidence type="ECO:0000256" key="13">
    <source>
        <dbReference type="PIRSR" id="PIRSR000239-1"/>
    </source>
</evidence>
<dbReference type="InterPro" id="IPR050924">
    <property type="entry name" value="Peroxiredoxin_BCP/PrxQ"/>
</dbReference>
<dbReference type="OrthoDB" id="9812811at2"/>
<feature type="domain" description="Thioredoxin" evidence="14">
    <location>
        <begin position="3"/>
        <end position="155"/>
    </location>
</feature>
<dbReference type="AlphaFoldDB" id="A0A1H3XKU3"/>
<proteinExistence type="inferred from homology"/>
<evidence type="ECO:0000256" key="10">
    <source>
        <dbReference type="ARBA" id="ARBA00038489"/>
    </source>
</evidence>
<dbReference type="PIRSF" id="PIRSF000239">
    <property type="entry name" value="AHPC"/>
    <property type="match status" value="1"/>
</dbReference>
<comment type="function">
    <text evidence="1">Thiol-specific peroxidase that catalyzes the reduction of hydrogen peroxide and organic hydroperoxides to water and alcohols, respectively. Plays a role in cell protection against oxidative stress by detoxifying peroxides and as sensor of hydrogen peroxide-mediated signaling events.</text>
</comment>
<dbReference type="RefSeq" id="WP_092345348.1">
    <property type="nucleotide sequence ID" value="NZ_FNQN01000002.1"/>
</dbReference>
<evidence type="ECO:0000256" key="7">
    <source>
        <dbReference type="ARBA" id="ARBA00023157"/>
    </source>
</evidence>
<dbReference type="PANTHER" id="PTHR42801">
    <property type="entry name" value="THIOREDOXIN-DEPENDENT PEROXIDE REDUCTASE"/>
    <property type="match status" value="1"/>
</dbReference>
<reference evidence="15 16" key="1">
    <citation type="submission" date="2016-10" db="EMBL/GenBank/DDBJ databases">
        <authorList>
            <person name="de Groot N.N."/>
        </authorList>
    </citation>
    <scope>NUCLEOTIDE SEQUENCE [LARGE SCALE GENOMIC DNA]</scope>
    <source>
        <strain evidence="15 16">DSM 7343</strain>
    </source>
</reference>
<dbReference type="FunFam" id="3.40.30.10:FF:000007">
    <property type="entry name" value="Thioredoxin-dependent thiol peroxidase"/>
    <property type="match status" value="1"/>
</dbReference>
<evidence type="ECO:0000259" key="14">
    <source>
        <dbReference type="PROSITE" id="PS51352"/>
    </source>
</evidence>
<dbReference type="SUPFAM" id="SSF52833">
    <property type="entry name" value="Thioredoxin-like"/>
    <property type="match status" value="1"/>
</dbReference>
<dbReference type="Gene3D" id="3.40.30.10">
    <property type="entry name" value="Glutaredoxin"/>
    <property type="match status" value="1"/>
</dbReference>
<evidence type="ECO:0000256" key="9">
    <source>
        <dbReference type="ARBA" id="ARBA00032824"/>
    </source>
</evidence>
<keyword evidence="7" id="KW-1015">Disulfide bond</keyword>
<evidence type="ECO:0000256" key="2">
    <source>
        <dbReference type="ARBA" id="ARBA00011245"/>
    </source>
</evidence>
<dbReference type="Proteomes" id="UP000199409">
    <property type="component" value="Unassembled WGS sequence"/>
</dbReference>
<evidence type="ECO:0000256" key="4">
    <source>
        <dbReference type="ARBA" id="ARBA00022559"/>
    </source>
</evidence>
<sequence>MAIKEGSPAPDFNLSGSDGKEHHLNDYRGKMLIVYFYPKDNTSGCTKESCAFAEMFSELQAMEINLLGISKDSLTSHDKFISKFNLPFTLISDPDKVMMQEYEAWGEKKTYGKVSVGCIRSTVLISANGTVLKHWPHVRKAADHPQQVLDFIKGL</sequence>
<dbReference type="CDD" id="cd03017">
    <property type="entry name" value="PRX_BCP"/>
    <property type="match status" value="1"/>
</dbReference>
<accession>A0A1H3XKU3</accession>
<evidence type="ECO:0000256" key="5">
    <source>
        <dbReference type="ARBA" id="ARBA00022862"/>
    </source>
</evidence>
<protein>
    <recommendedName>
        <fullName evidence="3">thioredoxin-dependent peroxiredoxin</fullName>
        <ecNumber evidence="3">1.11.1.24</ecNumber>
    </recommendedName>
    <alternativeName>
        <fullName evidence="9">Thioredoxin peroxidase</fullName>
    </alternativeName>
    <alternativeName>
        <fullName evidence="11">Thioredoxin-dependent peroxiredoxin Bcp</fullName>
    </alternativeName>
</protein>
<evidence type="ECO:0000256" key="11">
    <source>
        <dbReference type="ARBA" id="ARBA00042639"/>
    </source>
</evidence>
<dbReference type="EC" id="1.11.1.24" evidence="3"/>
<gene>
    <name evidence="15" type="ORF">SAMN05660420_01020</name>
</gene>
<dbReference type="GO" id="GO:0034599">
    <property type="term" value="P:cellular response to oxidative stress"/>
    <property type="evidence" value="ECO:0007669"/>
    <property type="project" value="TreeGrafter"/>
</dbReference>
<keyword evidence="8" id="KW-0676">Redox-active center</keyword>
<keyword evidence="16" id="KW-1185">Reference proteome</keyword>